<evidence type="ECO:0000256" key="2">
    <source>
        <dbReference type="ARBA" id="ARBA00023125"/>
    </source>
</evidence>
<evidence type="ECO:0000313" key="7">
    <source>
        <dbReference type="Proteomes" id="UP000321933"/>
    </source>
</evidence>
<accession>A0A5C8ZS42</accession>
<feature type="DNA-binding region" description="H-T-H motif" evidence="4">
    <location>
        <begin position="36"/>
        <end position="55"/>
    </location>
</feature>
<feature type="domain" description="HTH tetR-type" evidence="5">
    <location>
        <begin position="13"/>
        <end position="73"/>
    </location>
</feature>
<name>A0A5C8ZS42_9GAMM</name>
<keyword evidence="3" id="KW-0804">Transcription</keyword>
<dbReference type="OrthoDB" id="5705802at2"/>
<evidence type="ECO:0000256" key="3">
    <source>
        <dbReference type="ARBA" id="ARBA00023163"/>
    </source>
</evidence>
<evidence type="ECO:0000256" key="4">
    <source>
        <dbReference type="PROSITE-ProRule" id="PRU00335"/>
    </source>
</evidence>
<proteinExistence type="predicted"/>
<dbReference type="PANTHER" id="PTHR30055">
    <property type="entry name" value="HTH-TYPE TRANSCRIPTIONAL REGULATOR RUTR"/>
    <property type="match status" value="1"/>
</dbReference>
<dbReference type="Pfam" id="PF00440">
    <property type="entry name" value="TetR_N"/>
    <property type="match status" value="1"/>
</dbReference>
<dbReference type="AlphaFoldDB" id="A0A5C8ZS42"/>
<keyword evidence="7" id="KW-1185">Reference proteome</keyword>
<dbReference type="GO" id="GO:0003700">
    <property type="term" value="F:DNA-binding transcription factor activity"/>
    <property type="evidence" value="ECO:0007669"/>
    <property type="project" value="TreeGrafter"/>
</dbReference>
<dbReference type="InterPro" id="IPR050109">
    <property type="entry name" value="HTH-type_TetR-like_transc_reg"/>
</dbReference>
<keyword evidence="1" id="KW-0805">Transcription regulation</keyword>
<dbReference type="EMBL" id="VRYZ01000006">
    <property type="protein sequence ID" value="TXS90480.1"/>
    <property type="molecule type" value="Genomic_DNA"/>
</dbReference>
<dbReference type="InterPro" id="IPR009057">
    <property type="entry name" value="Homeodomain-like_sf"/>
</dbReference>
<keyword evidence="2 4" id="KW-0238">DNA-binding</keyword>
<dbReference type="GO" id="GO:0000976">
    <property type="term" value="F:transcription cis-regulatory region binding"/>
    <property type="evidence" value="ECO:0007669"/>
    <property type="project" value="TreeGrafter"/>
</dbReference>
<comment type="caution">
    <text evidence="6">The sequence shown here is derived from an EMBL/GenBank/DDBJ whole genome shotgun (WGS) entry which is preliminary data.</text>
</comment>
<evidence type="ECO:0000256" key="1">
    <source>
        <dbReference type="ARBA" id="ARBA00023015"/>
    </source>
</evidence>
<dbReference type="InterPro" id="IPR001647">
    <property type="entry name" value="HTH_TetR"/>
</dbReference>
<sequence length="213" mass="23666">MSDQAVADNLPPASTAERILDAAEDLFAERGYSATSLGDVADRVGIRSPSLYNHFRNKEALYRAVMARLVTDFSGPIAELRAGPITHERVLEWLETIVRQHHANPNLARLLQHAALSGGPGTSDLIEQLFRPMFDSSRSFEDEPGPVLGDAALQPWAVMAFNNLVMSYITMAPMYRDLLGQDPFSECAMEQQLKLVKTLLQAVFEYRGHHLLS</sequence>
<gene>
    <name evidence="6" type="ORF">FVW59_14155</name>
</gene>
<reference evidence="6 7" key="1">
    <citation type="submission" date="2019-08" db="EMBL/GenBank/DDBJ databases">
        <title>Parahaliea maris sp. nov., isolated from the surface seawater.</title>
        <authorList>
            <person name="Liu Y."/>
        </authorList>
    </citation>
    <scope>NUCLEOTIDE SEQUENCE [LARGE SCALE GENOMIC DNA]</scope>
    <source>
        <strain evidence="6 7">S2-26</strain>
    </source>
</reference>
<evidence type="ECO:0000313" key="6">
    <source>
        <dbReference type="EMBL" id="TXS90480.1"/>
    </source>
</evidence>
<dbReference type="RefSeq" id="WP_148065006.1">
    <property type="nucleotide sequence ID" value="NZ_VRYZ01000006.1"/>
</dbReference>
<dbReference type="SUPFAM" id="SSF46689">
    <property type="entry name" value="Homeodomain-like"/>
    <property type="match status" value="1"/>
</dbReference>
<dbReference type="PROSITE" id="PS50977">
    <property type="entry name" value="HTH_TETR_2"/>
    <property type="match status" value="1"/>
</dbReference>
<dbReference type="Proteomes" id="UP000321933">
    <property type="component" value="Unassembled WGS sequence"/>
</dbReference>
<protein>
    <submittedName>
        <fullName evidence="6">TetR/AcrR family transcriptional regulator</fullName>
    </submittedName>
</protein>
<dbReference type="PRINTS" id="PR00455">
    <property type="entry name" value="HTHTETR"/>
</dbReference>
<dbReference type="Gene3D" id="1.10.357.10">
    <property type="entry name" value="Tetracycline Repressor, domain 2"/>
    <property type="match status" value="1"/>
</dbReference>
<organism evidence="6 7">
    <name type="scientific">Parahaliea aestuarii</name>
    <dbReference type="NCBI Taxonomy" id="1852021"/>
    <lineage>
        <taxon>Bacteria</taxon>
        <taxon>Pseudomonadati</taxon>
        <taxon>Pseudomonadota</taxon>
        <taxon>Gammaproteobacteria</taxon>
        <taxon>Cellvibrionales</taxon>
        <taxon>Halieaceae</taxon>
        <taxon>Parahaliea</taxon>
    </lineage>
</organism>
<evidence type="ECO:0000259" key="5">
    <source>
        <dbReference type="PROSITE" id="PS50977"/>
    </source>
</evidence>
<dbReference type="PANTHER" id="PTHR30055:SF234">
    <property type="entry name" value="HTH-TYPE TRANSCRIPTIONAL REGULATOR BETI"/>
    <property type="match status" value="1"/>
</dbReference>